<dbReference type="InterPro" id="IPR028974">
    <property type="entry name" value="TSP_type-3_rpt"/>
</dbReference>
<name>A0ABU3U3E8_9FLAO</name>
<dbReference type="NCBIfam" id="TIGR04312">
    <property type="entry name" value="choice_anch_B"/>
    <property type="match status" value="1"/>
</dbReference>
<dbReference type="PANTHER" id="PTHR38787:SF3">
    <property type="entry name" value="REGULATORY P DOMAIN-CONTAINING PROTEIN"/>
    <property type="match status" value="1"/>
</dbReference>
<dbReference type="Pfam" id="PF08309">
    <property type="entry name" value="LVIVD"/>
    <property type="match status" value="3"/>
</dbReference>
<protein>
    <submittedName>
        <fullName evidence="4">Choice-of-anchor B family protein</fullName>
    </submittedName>
</protein>
<evidence type="ECO:0000256" key="2">
    <source>
        <dbReference type="SAM" id="MobiDB-lite"/>
    </source>
</evidence>
<dbReference type="Pfam" id="PF02412">
    <property type="entry name" value="TSP_3"/>
    <property type="match status" value="2"/>
</dbReference>
<accession>A0ABU3U3E8</accession>
<organism evidence="4 5">
    <name type="scientific">Gilvirhabdus luticola</name>
    <dbReference type="NCBI Taxonomy" id="3079858"/>
    <lineage>
        <taxon>Bacteria</taxon>
        <taxon>Pseudomonadati</taxon>
        <taxon>Bacteroidota</taxon>
        <taxon>Flavobacteriia</taxon>
        <taxon>Flavobacteriales</taxon>
        <taxon>Flavobacteriaceae</taxon>
        <taxon>Gilvirhabdus</taxon>
    </lineage>
</organism>
<dbReference type="PANTHER" id="PTHR38787">
    <property type="entry name" value="REGULATORY P DOMAIN-CONTAINING PROTEIN"/>
    <property type="match status" value="1"/>
</dbReference>
<keyword evidence="5" id="KW-1185">Reference proteome</keyword>
<keyword evidence="1 3" id="KW-0732">Signal</keyword>
<feature type="region of interest" description="Disordered" evidence="2">
    <location>
        <begin position="48"/>
        <end position="108"/>
    </location>
</feature>
<evidence type="ECO:0000256" key="1">
    <source>
        <dbReference type="ARBA" id="ARBA00022729"/>
    </source>
</evidence>
<proteinExistence type="predicted"/>
<feature type="chain" id="PRO_5047219464" evidence="3">
    <location>
        <begin position="27"/>
        <end position="490"/>
    </location>
</feature>
<dbReference type="RefSeq" id="WP_316660659.1">
    <property type="nucleotide sequence ID" value="NZ_JAWHTF010000001.1"/>
</dbReference>
<dbReference type="InterPro" id="IPR027589">
    <property type="entry name" value="Choice_anch_B"/>
</dbReference>
<dbReference type="InterPro" id="IPR017897">
    <property type="entry name" value="Thrombospondin_3_rpt"/>
</dbReference>
<evidence type="ECO:0000313" key="4">
    <source>
        <dbReference type="EMBL" id="MDU8884876.1"/>
    </source>
</evidence>
<feature type="compositionally biased region" description="Acidic residues" evidence="2">
    <location>
        <begin position="96"/>
        <end position="108"/>
    </location>
</feature>
<dbReference type="Gene3D" id="4.10.1080.10">
    <property type="entry name" value="TSP type-3 repeat"/>
    <property type="match status" value="1"/>
</dbReference>
<comment type="caution">
    <text evidence="4">The sequence shown here is derived from an EMBL/GenBank/DDBJ whole genome shotgun (WGS) entry which is preliminary data.</text>
</comment>
<dbReference type="InterPro" id="IPR013211">
    <property type="entry name" value="LVIVD"/>
</dbReference>
<dbReference type="PROSITE" id="PS51234">
    <property type="entry name" value="TSP3"/>
    <property type="match status" value="1"/>
</dbReference>
<dbReference type="EMBL" id="JAWHTF010000001">
    <property type="protein sequence ID" value="MDU8884876.1"/>
    <property type="molecule type" value="Genomic_DNA"/>
</dbReference>
<feature type="compositionally biased region" description="Acidic residues" evidence="2">
    <location>
        <begin position="74"/>
        <end position="86"/>
    </location>
</feature>
<reference evidence="4 5" key="1">
    <citation type="submission" date="2023-10" db="EMBL/GenBank/DDBJ databases">
        <title>Marimonas sp. nov. isolated from tidal mud flat.</title>
        <authorList>
            <person name="Jaincy N.J."/>
            <person name="Srinivasan S."/>
            <person name="Lee S.-S."/>
        </authorList>
    </citation>
    <scope>NUCLEOTIDE SEQUENCE [LARGE SCALE GENOMIC DNA]</scope>
    <source>
        <strain evidence="4 5">MJ-SS3</strain>
    </source>
</reference>
<dbReference type="Proteomes" id="UP001268651">
    <property type="component" value="Unassembled WGS sequence"/>
</dbReference>
<feature type="signal peptide" evidence="3">
    <location>
        <begin position="1"/>
        <end position="26"/>
    </location>
</feature>
<gene>
    <name evidence="4" type="ORF">RXV94_01805</name>
</gene>
<evidence type="ECO:0000313" key="5">
    <source>
        <dbReference type="Proteomes" id="UP001268651"/>
    </source>
</evidence>
<sequence length="490" mass="53824">MKKTIPNLKLLQILFFIGFLAFQFQSCDNEPVDPIVIIDTDNDGIEDNLDNCPLNSNPDQADDDNDGIGNICDNDGDNDGVSDDSDNCPLVPNPDQSDEDNDGIGNVCDEDYLNPSPALALCENGFADIYPCQGYDLMSHIPLSVFNTQTGNDIWGWVDSETGKEYAIMGVFNGTVFVDVSDPLSPVFLGGLSSQTYGNIWRDIKIYENYAFIVADNAGEHGMQVFDLRQLRNVTNPPQSFTSDLHYSGFGSAHNIVVNQANGYAYIVGTDRDGPYAGDTIIIDIENPLDPIEAGTISGYSHDAQVVIYNGPDAEHFGKEIYIGSNEDEVLIVDVTNKGNPIVLSSVSYSNTGYTHQGWFTEDMRYFIVGDELDELTFGGNTKTIIFDLIDLDNPLFSFNYIGATTAIDHNGYVKGSTFYLANYRAGVRMIDVTNIENSSISEIGYFDTYPDNDVASFDGAWSVYPYLPSGNILVSDIDSGLFVIRESDL</sequence>
<evidence type="ECO:0000256" key="3">
    <source>
        <dbReference type="SAM" id="SignalP"/>
    </source>
</evidence>
<dbReference type="InterPro" id="IPR003367">
    <property type="entry name" value="Thrombospondin_3-like_rpt"/>
</dbReference>
<dbReference type="SUPFAM" id="SSF103647">
    <property type="entry name" value="TSP type-3 repeat"/>
    <property type="match status" value="1"/>
</dbReference>